<feature type="signal peptide" evidence="1">
    <location>
        <begin position="1"/>
        <end position="24"/>
    </location>
</feature>
<evidence type="ECO:0000259" key="2">
    <source>
        <dbReference type="Pfam" id="PF11827"/>
    </source>
</evidence>
<evidence type="ECO:0000313" key="3">
    <source>
        <dbReference type="EMBL" id="GEP98545.1"/>
    </source>
</evidence>
<dbReference type="Proteomes" id="UP000321436">
    <property type="component" value="Unassembled WGS sequence"/>
</dbReference>
<reference evidence="3 4" key="1">
    <citation type="submission" date="2019-07" db="EMBL/GenBank/DDBJ databases">
        <title>Whole genome shotgun sequence of Chitinophaga cymbidii NBRC 109752.</title>
        <authorList>
            <person name="Hosoyama A."/>
            <person name="Uohara A."/>
            <person name="Ohji S."/>
            <person name="Ichikawa N."/>
        </authorList>
    </citation>
    <scope>NUCLEOTIDE SEQUENCE [LARGE SCALE GENOMIC DNA]</scope>
    <source>
        <strain evidence="3 4">NBRC 109752</strain>
    </source>
</reference>
<dbReference type="PROSITE" id="PS51257">
    <property type="entry name" value="PROKAR_LIPOPROTEIN"/>
    <property type="match status" value="1"/>
</dbReference>
<evidence type="ECO:0000256" key="1">
    <source>
        <dbReference type="SAM" id="SignalP"/>
    </source>
</evidence>
<organism evidence="3 4">
    <name type="scientific">Chitinophaga cymbidii</name>
    <dbReference type="NCBI Taxonomy" id="1096750"/>
    <lineage>
        <taxon>Bacteria</taxon>
        <taxon>Pseudomonadati</taxon>
        <taxon>Bacteroidota</taxon>
        <taxon>Chitinophagia</taxon>
        <taxon>Chitinophagales</taxon>
        <taxon>Chitinophagaceae</taxon>
        <taxon>Chitinophaga</taxon>
    </lineage>
</organism>
<gene>
    <name evidence="3" type="ORF">CCY01nite_48050</name>
</gene>
<dbReference type="InterPro" id="IPR021782">
    <property type="entry name" value="DUF3347"/>
</dbReference>
<dbReference type="AlphaFoldDB" id="A0A512RS72"/>
<evidence type="ECO:0000313" key="4">
    <source>
        <dbReference type="Proteomes" id="UP000321436"/>
    </source>
</evidence>
<proteinExistence type="predicted"/>
<protein>
    <recommendedName>
        <fullName evidence="2">DUF3347 domain-containing protein</fullName>
    </recommendedName>
</protein>
<dbReference type="Pfam" id="PF11827">
    <property type="entry name" value="DUF3347"/>
    <property type="match status" value="1"/>
</dbReference>
<feature type="domain" description="DUF3347" evidence="2">
    <location>
        <begin position="66"/>
        <end position="143"/>
    </location>
</feature>
<name>A0A512RS72_9BACT</name>
<accession>A0A512RS72</accession>
<comment type="caution">
    <text evidence="3">The sequence shown here is derived from an EMBL/GenBank/DDBJ whole genome shotgun (WGS) entry which is preliminary data.</text>
</comment>
<sequence length="189" mass="19893">MKHFLKTAAAPVLAIVLLAACGNAEEKKAQTAADSTASAATHDHAAMQSETAAASVQLKDDKLNAVYQHYVHLTQALIKGDAKEARLAGNAIETGAAAVAGGEAIKASAAKITATSDIEEQRAAYSTLSNEFISLVKKAGVNNGELYVDFCPMALNDKGGYWISNNKAIQNPYFGDKMMTCGEVKETIQ</sequence>
<feature type="chain" id="PRO_5021986243" description="DUF3347 domain-containing protein" evidence="1">
    <location>
        <begin position="25"/>
        <end position="189"/>
    </location>
</feature>
<keyword evidence="4" id="KW-1185">Reference proteome</keyword>
<keyword evidence="1" id="KW-0732">Signal</keyword>
<dbReference type="OrthoDB" id="5513217at2"/>
<dbReference type="EMBL" id="BKAU01000007">
    <property type="protein sequence ID" value="GEP98545.1"/>
    <property type="molecule type" value="Genomic_DNA"/>
</dbReference>